<dbReference type="InterPro" id="IPR018062">
    <property type="entry name" value="HTH_AraC-typ_CS"/>
</dbReference>
<feature type="domain" description="HTH araC/xylS-type" evidence="9">
    <location>
        <begin position="267"/>
        <end position="365"/>
    </location>
</feature>
<dbReference type="Proteomes" id="UP001232445">
    <property type="component" value="Unassembled WGS sequence"/>
</dbReference>
<dbReference type="PROSITE" id="PS01124">
    <property type="entry name" value="HTH_ARAC_FAMILY_2"/>
    <property type="match status" value="1"/>
</dbReference>
<evidence type="ECO:0000256" key="1">
    <source>
        <dbReference type="ARBA" id="ARBA00004496"/>
    </source>
</evidence>
<comment type="caution">
    <text evidence="11">The sequence shown here is derived from an EMBL/GenBank/DDBJ whole genome shotgun (WGS) entry which is preliminary data.</text>
</comment>
<dbReference type="Gene3D" id="3.40.50.2300">
    <property type="match status" value="1"/>
</dbReference>
<feature type="modified residue" description="4-aspartylphosphate" evidence="8">
    <location>
        <position position="55"/>
    </location>
</feature>
<reference evidence="11 12" key="1">
    <citation type="submission" date="2023-07" db="EMBL/GenBank/DDBJ databases">
        <title>Genomic Encyclopedia of Type Strains, Phase IV (KMG-IV): sequencing the most valuable type-strain genomes for metagenomic binning, comparative biology and taxonomic classification.</title>
        <authorList>
            <person name="Goeker M."/>
        </authorList>
    </citation>
    <scope>NUCLEOTIDE SEQUENCE [LARGE SCALE GENOMIC DNA]</scope>
    <source>
        <strain evidence="11 12">DSM 17740</strain>
    </source>
</reference>
<dbReference type="SMART" id="SM00342">
    <property type="entry name" value="HTH_ARAC"/>
    <property type="match status" value="1"/>
</dbReference>
<dbReference type="PANTHER" id="PTHR42713:SF3">
    <property type="entry name" value="TRANSCRIPTIONAL REGULATORY PROTEIN HPTR"/>
    <property type="match status" value="1"/>
</dbReference>
<name>A0ABU0CSX5_9BACI</name>
<dbReference type="RefSeq" id="WP_307337196.1">
    <property type="nucleotide sequence ID" value="NZ_JAUSUQ010000004.1"/>
</dbReference>
<dbReference type="InterPro" id="IPR018060">
    <property type="entry name" value="HTH_AraC"/>
</dbReference>
<keyword evidence="4" id="KW-0902">Two-component regulatory system</keyword>
<keyword evidence="7" id="KW-0804">Transcription</keyword>
<keyword evidence="2" id="KW-0963">Cytoplasm</keyword>
<accession>A0ABU0CSX5</accession>
<organism evidence="11 12">
    <name type="scientific">Caldalkalibacillus uzonensis</name>
    <dbReference type="NCBI Taxonomy" id="353224"/>
    <lineage>
        <taxon>Bacteria</taxon>
        <taxon>Bacillati</taxon>
        <taxon>Bacillota</taxon>
        <taxon>Bacilli</taxon>
        <taxon>Bacillales</taxon>
        <taxon>Bacillaceae</taxon>
        <taxon>Caldalkalibacillus</taxon>
    </lineage>
</organism>
<comment type="subcellular location">
    <subcellularLocation>
        <location evidence="1">Cytoplasm</location>
    </subcellularLocation>
</comment>
<keyword evidence="5" id="KW-0805">Transcription regulation</keyword>
<dbReference type="CDD" id="cd17536">
    <property type="entry name" value="REC_YesN-like"/>
    <property type="match status" value="1"/>
</dbReference>
<proteinExistence type="predicted"/>
<dbReference type="PROSITE" id="PS00041">
    <property type="entry name" value="HTH_ARAC_FAMILY_1"/>
    <property type="match status" value="1"/>
</dbReference>
<evidence type="ECO:0000259" key="9">
    <source>
        <dbReference type="PROSITE" id="PS01124"/>
    </source>
</evidence>
<sequence>MHTVVLVDDEFYIRQGLKKMINWETYDFKISGEAEDGEQAWQMIQDTNPDVVITDICMPVMDGINLIKRIKESQVYPCKFIIISGYGEFKYAQQAVRFGVHDFLLKPIEQGELTQALERLSKILEQEKNTCLTHQQWLDLLQDVRHDASNDGELDTSWDTILLEQIEENRLEEAQQTITRMFREFQVQRLAPEAVRVSLWRSIQRVLNVIRSMDGDEQNMKTLSQLMRSLDCQVTLTELRRLFLVFVQEAVQVIDQLRQNKHRGEIEKIKRYIDLNYHQHISLKHIANKFYLNPIYLGQLFKKTYDVYFKEYLLQIRINEAKRLLRQSDLRVYEIAEKVGFKSVDYFVTKFEEREGMTPTAYRNRLLGRSKRVQTAK</sequence>
<dbReference type="SUPFAM" id="SSF52172">
    <property type="entry name" value="CheY-like"/>
    <property type="match status" value="1"/>
</dbReference>
<evidence type="ECO:0000256" key="8">
    <source>
        <dbReference type="PROSITE-ProRule" id="PRU00169"/>
    </source>
</evidence>
<dbReference type="SUPFAM" id="SSF46689">
    <property type="entry name" value="Homeodomain-like"/>
    <property type="match status" value="2"/>
</dbReference>
<evidence type="ECO:0000256" key="7">
    <source>
        <dbReference type="ARBA" id="ARBA00023163"/>
    </source>
</evidence>
<gene>
    <name evidence="11" type="ORF">J2S00_001381</name>
</gene>
<dbReference type="Pfam" id="PF12833">
    <property type="entry name" value="HTH_18"/>
    <property type="match status" value="1"/>
</dbReference>
<dbReference type="PANTHER" id="PTHR42713">
    <property type="entry name" value="HISTIDINE KINASE-RELATED"/>
    <property type="match status" value="1"/>
</dbReference>
<evidence type="ECO:0000256" key="3">
    <source>
        <dbReference type="ARBA" id="ARBA00022553"/>
    </source>
</evidence>
<protein>
    <submittedName>
        <fullName evidence="11">Two-component system response regulator YesN</fullName>
    </submittedName>
</protein>
<dbReference type="PRINTS" id="PR00032">
    <property type="entry name" value="HTHARAC"/>
</dbReference>
<dbReference type="EMBL" id="JAUSUQ010000004">
    <property type="protein sequence ID" value="MDQ0338595.1"/>
    <property type="molecule type" value="Genomic_DNA"/>
</dbReference>
<keyword evidence="12" id="KW-1185">Reference proteome</keyword>
<dbReference type="InterPro" id="IPR011006">
    <property type="entry name" value="CheY-like_superfamily"/>
</dbReference>
<dbReference type="Gene3D" id="1.10.10.60">
    <property type="entry name" value="Homeodomain-like"/>
    <property type="match status" value="2"/>
</dbReference>
<evidence type="ECO:0000256" key="5">
    <source>
        <dbReference type="ARBA" id="ARBA00023015"/>
    </source>
</evidence>
<dbReference type="Pfam" id="PF00072">
    <property type="entry name" value="Response_reg"/>
    <property type="match status" value="1"/>
</dbReference>
<dbReference type="SMART" id="SM00448">
    <property type="entry name" value="REC"/>
    <property type="match status" value="1"/>
</dbReference>
<evidence type="ECO:0000313" key="11">
    <source>
        <dbReference type="EMBL" id="MDQ0338595.1"/>
    </source>
</evidence>
<feature type="domain" description="Response regulatory" evidence="10">
    <location>
        <begin position="3"/>
        <end position="121"/>
    </location>
</feature>
<evidence type="ECO:0000313" key="12">
    <source>
        <dbReference type="Proteomes" id="UP001232445"/>
    </source>
</evidence>
<evidence type="ECO:0000259" key="10">
    <source>
        <dbReference type="PROSITE" id="PS50110"/>
    </source>
</evidence>
<dbReference type="InterPro" id="IPR001789">
    <property type="entry name" value="Sig_transdc_resp-reg_receiver"/>
</dbReference>
<dbReference type="InterPro" id="IPR009057">
    <property type="entry name" value="Homeodomain-like_sf"/>
</dbReference>
<evidence type="ECO:0000256" key="6">
    <source>
        <dbReference type="ARBA" id="ARBA00023125"/>
    </source>
</evidence>
<dbReference type="PROSITE" id="PS50110">
    <property type="entry name" value="RESPONSE_REGULATORY"/>
    <property type="match status" value="1"/>
</dbReference>
<evidence type="ECO:0000256" key="4">
    <source>
        <dbReference type="ARBA" id="ARBA00023012"/>
    </source>
</evidence>
<dbReference type="InterPro" id="IPR051552">
    <property type="entry name" value="HptR"/>
</dbReference>
<keyword evidence="3 8" id="KW-0597">Phosphoprotein</keyword>
<evidence type="ECO:0000256" key="2">
    <source>
        <dbReference type="ARBA" id="ARBA00022490"/>
    </source>
</evidence>
<dbReference type="InterPro" id="IPR020449">
    <property type="entry name" value="Tscrpt_reg_AraC-type_HTH"/>
</dbReference>
<keyword evidence="6" id="KW-0238">DNA-binding</keyword>